<organism evidence="4 5">
    <name type="scientific">Plasmopara halstedii</name>
    <name type="common">Downy mildew of sunflower</name>
    <dbReference type="NCBI Taxonomy" id="4781"/>
    <lineage>
        <taxon>Eukaryota</taxon>
        <taxon>Sar</taxon>
        <taxon>Stramenopiles</taxon>
        <taxon>Oomycota</taxon>
        <taxon>Peronosporomycetes</taxon>
        <taxon>Peronosporales</taxon>
        <taxon>Peronosporaceae</taxon>
        <taxon>Plasmopara</taxon>
    </lineage>
</organism>
<feature type="compositionally biased region" description="Low complexity" evidence="1">
    <location>
        <begin position="184"/>
        <end position="193"/>
    </location>
</feature>
<accession>A0A0N7L8H9</accession>
<proteinExistence type="predicted"/>
<feature type="chain" id="PRO_5006015169" description="RxLR-like protein" evidence="3">
    <location>
        <begin position="20"/>
        <end position="474"/>
    </location>
</feature>
<feature type="compositionally biased region" description="Low complexity" evidence="1">
    <location>
        <begin position="93"/>
        <end position="118"/>
    </location>
</feature>
<dbReference type="RefSeq" id="XP_024586292.1">
    <property type="nucleotide sequence ID" value="XM_024721165.1"/>
</dbReference>
<keyword evidence="5" id="KW-1185">Reference proteome</keyword>
<feature type="compositionally biased region" description="Polar residues" evidence="1">
    <location>
        <begin position="455"/>
        <end position="464"/>
    </location>
</feature>
<feature type="signal peptide" evidence="3">
    <location>
        <begin position="1"/>
        <end position="19"/>
    </location>
</feature>
<reference evidence="5" key="1">
    <citation type="submission" date="2014-09" db="EMBL/GenBank/DDBJ databases">
        <authorList>
            <person name="Sharma Rahul"/>
            <person name="Thines Marco"/>
        </authorList>
    </citation>
    <scope>NUCLEOTIDE SEQUENCE [LARGE SCALE GENOMIC DNA]</scope>
</reference>
<dbReference type="OMA" id="KMMVICV"/>
<evidence type="ECO:0000256" key="1">
    <source>
        <dbReference type="SAM" id="MobiDB-lite"/>
    </source>
</evidence>
<evidence type="ECO:0000313" key="4">
    <source>
        <dbReference type="EMBL" id="CEG49923.1"/>
    </source>
</evidence>
<sequence>MVCFLAIAFIVYSFHGIQAQEVETPIVETLQDNIVPETIAPVETTAPVDTTAPPVTETPPPIVTRVSPIVTEEVTTPPPVPTEAPTLSVTTEAPPSLLPESTSSTTTEPVAVTTPPVVDENVPADTEAPTTMPPTIMPSTGQNVSEGLNTTKSADTIVPPVTFRDIETDNSEASLHGSEAFDHPTTPSPSRSSSFEDIPKETSSTFPGIPFSKTLIISALGGVGLFVILLLLCVKCRASKRQVPDLNTPVQATNTFSRTSSSPSSSVWKSTRSTFASRDLPFASSLRAKLNATSRSSIDYDRPNPISFIASLPPNNSAIFLRESNTSDQSLSLRGCSEFSVHHQHDSDVSGRYSTSDRYSTKERYSTTSRLSSEPERSNSGRVPSLLSKGTDVSRISSTSSTLSSATTRRHNRMSLATPDLSQSLPSDTTSGTNTRTDVRDWYRVIESPADNDRYTSTSLVSDHTTNEQDSFEL</sequence>
<keyword evidence="2" id="KW-0812">Transmembrane</keyword>
<evidence type="ECO:0000256" key="2">
    <source>
        <dbReference type="SAM" id="Phobius"/>
    </source>
</evidence>
<dbReference type="EMBL" id="CCYD01003101">
    <property type="protein sequence ID" value="CEG49923.1"/>
    <property type="molecule type" value="Genomic_DNA"/>
</dbReference>
<feature type="region of interest" description="Disordered" evidence="1">
    <location>
        <begin position="175"/>
        <end position="203"/>
    </location>
</feature>
<dbReference type="Proteomes" id="UP000054928">
    <property type="component" value="Unassembled WGS sequence"/>
</dbReference>
<dbReference type="GeneID" id="36402714"/>
<keyword evidence="2" id="KW-1133">Transmembrane helix</keyword>
<dbReference type="OrthoDB" id="167341at2759"/>
<feature type="region of interest" description="Disordered" evidence="1">
    <location>
        <begin position="73"/>
        <end position="138"/>
    </location>
</feature>
<evidence type="ECO:0008006" key="6">
    <source>
        <dbReference type="Google" id="ProtNLM"/>
    </source>
</evidence>
<feature type="region of interest" description="Disordered" evidence="1">
    <location>
        <begin position="342"/>
        <end position="474"/>
    </location>
</feature>
<evidence type="ECO:0000313" key="5">
    <source>
        <dbReference type="Proteomes" id="UP000054928"/>
    </source>
</evidence>
<feature type="transmembrane region" description="Helical" evidence="2">
    <location>
        <begin position="215"/>
        <end position="234"/>
    </location>
</feature>
<feature type="compositionally biased region" description="Polar residues" evidence="1">
    <location>
        <begin position="420"/>
        <end position="436"/>
    </location>
</feature>
<dbReference type="AlphaFoldDB" id="A0A0N7L8H9"/>
<name>A0A0N7L8H9_PLAHL</name>
<feature type="compositionally biased region" description="Low complexity" evidence="1">
    <location>
        <begin position="394"/>
        <end position="407"/>
    </location>
</feature>
<keyword evidence="2" id="KW-0472">Membrane</keyword>
<evidence type="ECO:0000256" key="3">
    <source>
        <dbReference type="SAM" id="SignalP"/>
    </source>
</evidence>
<dbReference type="STRING" id="4781.A0A0N7L8H9"/>
<protein>
    <recommendedName>
        <fullName evidence="6">RxLR-like protein</fullName>
    </recommendedName>
</protein>
<keyword evidence="3" id="KW-0732">Signal</keyword>